<comment type="caution">
    <text evidence="1">The sequence shown here is derived from an EMBL/GenBank/DDBJ whole genome shotgun (WGS) entry which is preliminary data.</text>
</comment>
<organism evidence="1 2">
    <name type="scientific">Acaulospora colombiana</name>
    <dbReference type="NCBI Taxonomy" id="27376"/>
    <lineage>
        <taxon>Eukaryota</taxon>
        <taxon>Fungi</taxon>
        <taxon>Fungi incertae sedis</taxon>
        <taxon>Mucoromycota</taxon>
        <taxon>Glomeromycotina</taxon>
        <taxon>Glomeromycetes</taxon>
        <taxon>Diversisporales</taxon>
        <taxon>Acaulosporaceae</taxon>
        <taxon>Acaulospora</taxon>
    </lineage>
</organism>
<gene>
    <name evidence="1" type="ORF">ACOLOM_LOCUS8017</name>
</gene>
<evidence type="ECO:0000313" key="1">
    <source>
        <dbReference type="EMBL" id="CAG8643504.1"/>
    </source>
</evidence>
<proteinExistence type="predicted"/>
<evidence type="ECO:0000313" key="2">
    <source>
        <dbReference type="Proteomes" id="UP000789525"/>
    </source>
</evidence>
<keyword evidence="2" id="KW-1185">Reference proteome</keyword>
<dbReference type="Proteomes" id="UP000789525">
    <property type="component" value="Unassembled WGS sequence"/>
</dbReference>
<sequence>MEKPEEWPKVLSFSILAITVMYLLVGIPAYLTYGQSVQSPVYLSLPPGFSATISIIMITVHLLLALPIYQTSFSMEIEYILLSKLESRVEFTCRTILRLLIVAFTVYMAINVPFAADLVELLGAAGNGALLVIVPILLWLKLFGWSKLGLVEKGWIVFMLVYSILGAVFGTIDALKALWGDYYTDIEP</sequence>
<reference evidence="1" key="1">
    <citation type="submission" date="2021-06" db="EMBL/GenBank/DDBJ databases">
        <authorList>
            <person name="Kallberg Y."/>
            <person name="Tangrot J."/>
            <person name="Rosling A."/>
        </authorList>
    </citation>
    <scope>NUCLEOTIDE SEQUENCE</scope>
    <source>
        <strain evidence="1">CL356</strain>
    </source>
</reference>
<dbReference type="EMBL" id="CAJVPT010019766">
    <property type="protein sequence ID" value="CAG8643504.1"/>
    <property type="molecule type" value="Genomic_DNA"/>
</dbReference>
<name>A0ACA9NER7_9GLOM</name>
<protein>
    <submittedName>
        <fullName evidence="1">109_t:CDS:1</fullName>
    </submittedName>
</protein>
<accession>A0ACA9NER7</accession>